<feature type="compositionally biased region" description="Polar residues" evidence="1">
    <location>
        <begin position="26"/>
        <end position="38"/>
    </location>
</feature>
<keyword evidence="3" id="KW-1185">Reference proteome</keyword>
<reference evidence="2 3" key="1">
    <citation type="journal article" date="2023" name="Plants (Basel)">
        <title>Bridging the Gap: Combining Genomics and Transcriptomics Approaches to Understand Stylosanthes scabra, an Orphan Legume from the Brazilian Caatinga.</title>
        <authorList>
            <person name="Ferreira-Neto J.R.C."/>
            <person name="da Silva M.D."/>
            <person name="Binneck E."/>
            <person name="de Melo N.F."/>
            <person name="da Silva R.H."/>
            <person name="de Melo A.L.T.M."/>
            <person name="Pandolfi V."/>
            <person name="Bustamante F.O."/>
            <person name="Brasileiro-Vidal A.C."/>
            <person name="Benko-Iseppon A.M."/>
        </authorList>
    </citation>
    <scope>NUCLEOTIDE SEQUENCE [LARGE SCALE GENOMIC DNA]</scope>
    <source>
        <tissue evidence="2">Leaves</tissue>
    </source>
</reference>
<feature type="compositionally biased region" description="Basic and acidic residues" evidence="1">
    <location>
        <begin position="170"/>
        <end position="182"/>
    </location>
</feature>
<feature type="compositionally biased region" description="Acidic residues" evidence="1">
    <location>
        <begin position="78"/>
        <end position="95"/>
    </location>
</feature>
<protein>
    <submittedName>
        <fullName evidence="2">Uncharacterized protein</fullName>
    </submittedName>
</protein>
<organism evidence="2 3">
    <name type="scientific">Stylosanthes scabra</name>
    <dbReference type="NCBI Taxonomy" id="79078"/>
    <lineage>
        <taxon>Eukaryota</taxon>
        <taxon>Viridiplantae</taxon>
        <taxon>Streptophyta</taxon>
        <taxon>Embryophyta</taxon>
        <taxon>Tracheophyta</taxon>
        <taxon>Spermatophyta</taxon>
        <taxon>Magnoliopsida</taxon>
        <taxon>eudicotyledons</taxon>
        <taxon>Gunneridae</taxon>
        <taxon>Pentapetalae</taxon>
        <taxon>rosids</taxon>
        <taxon>fabids</taxon>
        <taxon>Fabales</taxon>
        <taxon>Fabaceae</taxon>
        <taxon>Papilionoideae</taxon>
        <taxon>50 kb inversion clade</taxon>
        <taxon>dalbergioids sensu lato</taxon>
        <taxon>Dalbergieae</taxon>
        <taxon>Pterocarpus clade</taxon>
        <taxon>Stylosanthes</taxon>
    </lineage>
</organism>
<dbReference type="EMBL" id="JASCZI010152557">
    <property type="protein sequence ID" value="MED6176330.1"/>
    <property type="molecule type" value="Genomic_DNA"/>
</dbReference>
<dbReference type="Proteomes" id="UP001341840">
    <property type="component" value="Unassembled WGS sequence"/>
</dbReference>
<evidence type="ECO:0000313" key="2">
    <source>
        <dbReference type="EMBL" id="MED6176330.1"/>
    </source>
</evidence>
<accession>A0ABU6VVB5</accession>
<sequence>MSTRSPNHQIEKPNVDDNGCAAPSRMGTNKGNRLNHIQTCPIGSLRKKKQKKIEKKEEAATQQNRVFLYKLASGEAELQPDDGDAAGRDDDDTGLDDARELPGGDAELDEGKEAPGDDAEPATMESNGGARGCAAVKCKGNSPPNSAGNPHPKSPLIPLVTGTEVNEPQIKNREEKAKDSARSRLRVSMQPRSVNDAGLWQ</sequence>
<comment type="caution">
    <text evidence="2">The sequence shown here is derived from an EMBL/GenBank/DDBJ whole genome shotgun (WGS) entry which is preliminary data.</text>
</comment>
<proteinExistence type="predicted"/>
<evidence type="ECO:0000256" key="1">
    <source>
        <dbReference type="SAM" id="MobiDB-lite"/>
    </source>
</evidence>
<gene>
    <name evidence="2" type="ORF">PIB30_087144</name>
</gene>
<feature type="region of interest" description="Disordered" evidence="1">
    <location>
        <begin position="1"/>
        <end position="201"/>
    </location>
</feature>
<name>A0ABU6VVB5_9FABA</name>
<evidence type="ECO:0000313" key="3">
    <source>
        <dbReference type="Proteomes" id="UP001341840"/>
    </source>
</evidence>